<evidence type="ECO:0000256" key="2">
    <source>
        <dbReference type="ARBA" id="ARBA00023136"/>
    </source>
</evidence>
<dbReference type="Proteomes" id="UP000297031">
    <property type="component" value="Chromosome"/>
</dbReference>
<evidence type="ECO:0008006" key="7">
    <source>
        <dbReference type="Google" id="ProtNLM"/>
    </source>
</evidence>
<dbReference type="InterPro" id="IPR036942">
    <property type="entry name" value="Beta-barrel_TonB_sf"/>
</dbReference>
<dbReference type="KEGG" id="mgod:E7746_06210"/>
<evidence type="ECO:0000313" key="6">
    <source>
        <dbReference type="Proteomes" id="UP000297031"/>
    </source>
</evidence>
<dbReference type="GeneID" id="82152549"/>
<dbReference type="OrthoDB" id="603275at2"/>
<protein>
    <recommendedName>
        <fullName evidence="7">TonB-dependent receptor</fullName>
    </recommendedName>
</protein>
<name>A0A4P7VJV0_9BACT</name>
<keyword evidence="3" id="KW-0998">Cell outer membrane</keyword>
<proteinExistence type="predicted"/>
<reference evidence="5 6" key="1">
    <citation type="submission" date="2019-02" db="EMBL/GenBank/DDBJ databases">
        <title>Isolation and identification of novel species under the genus Muribaculum.</title>
        <authorList>
            <person name="Miyake S."/>
            <person name="Ding Y."/>
            <person name="Low A."/>
            <person name="Soh M."/>
            <person name="Seedorf H."/>
        </authorList>
    </citation>
    <scope>NUCLEOTIDE SEQUENCE [LARGE SCALE GENOMIC DNA]</scope>
    <source>
        <strain evidence="5 6">TLL-A4</strain>
    </source>
</reference>
<sequence length="851" mass="96293">MNRYSFFILCLFLGLLSASAAVPETASGTIIDGENGQPIVGAVVQALNKQGKATAFASSNADGVFKIKISDSIDSISFRCMGYESLKLSKNHDFAKGVEMWPKATQLKDVIVQAPDIYAKGDTLVFNVSRYANASDNAIIDVIKRLPGIKVEDDGTIKYQGKPINKFYIDGDDFLGGQYGLATNNISHKDVKSVEVMENHQPVKALEGIEFPEEAGINIKLNEGAKGKTVGVAKAGTGVQPWLYDGSLYAMRIAPKVQNILTIRGGNTGWNPDEQITEHDFSDMSFTGYSESLWPEYIAADIVNAPLNEKRTRDNLSWLANSITAWKRGDTSMRFKLNYVGDRLDYKSGLRTDYFSQAIPEFIQNNSLRTQSHDVSAQFNMQINKRGYFLKDKFTVEGVWEKANSNITGSFDLDQRIRRRNFSANNDLKLVKRNDKKLFELTSRNSFAHRPDRLFVNGEEYAVQNVGTTDFRSTTESRWGKLGRFWKFYINGGVDLNYHRLNLFLIGMGDFDNSRYFNTFLSNLYATPQLDYERNGWLLSAKIPIKWLHHSVNGQHDYINILPRFYVRKKTSAKSEVSASISYQLSSPQAYMNISVPVMSDYRNLFIASDIDKYSQNVVASASYKYRNPLTSFFGNASLTYNYSRCSFMSNQLFIDDFIVSTYANRLSGSHFWNVSGGISKGLGHSRMVIGVEINASTSSASSMRDNIVEDYSQQTISVKPYFKGSLCKWLSVNYDANYGYSRLKIGEIDNDTHSFNQKLYTTIMPHDRWQFTLGAEHFLTKFPEGNVENLVLLDASAVWHVSSKVRLSLTANNLLDKRHYQYVTYGTLSRSEHSFQIRPRNILASIQYRF</sequence>
<gene>
    <name evidence="5" type="ORF">E7746_06210</name>
</gene>
<dbReference type="SUPFAM" id="SSF49464">
    <property type="entry name" value="Carboxypeptidase regulatory domain-like"/>
    <property type="match status" value="1"/>
</dbReference>
<dbReference type="EMBL" id="CP039393">
    <property type="protein sequence ID" value="QCD35516.1"/>
    <property type="molecule type" value="Genomic_DNA"/>
</dbReference>
<keyword evidence="2" id="KW-0472">Membrane</keyword>
<evidence type="ECO:0000256" key="3">
    <source>
        <dbReference type="ARBA" id="ARBA00023237"/>
    </source>
</evidence>
<evidence type="ECO:0000256" key="4">
    <source>
        <dbReference type="SAM" id="SignalP"/>
    </source>
</evidence>
<dbReference type="InterPro" id="IPR008969">
    <property type="entry name" value="CarboxyPept-like_regulatory"/>
</dbReference>
<organism evidence="5 6">
    <name type="scientific">Muribaculum gordoncarteri</name>
    <dbReference type="NCBI Taxonomy" id="2530390"/>
    <lineage>
        <taxon>Bacteria</taxon>
        <taxon>Pseudomonadati</taxon>
        <taxon>Bacteroidota</taxon>
        <taxon>Bacteroidia</taxon>
        <taxon>Bacteroidales</taxon>
        <taxon>Muribaculaceae</taxon>
        <taxon>Muribaculum</taxon>
    </lineage>
</organism>
<evidence type="ECO:0000256" key="1">
    <source>
        <dbReference type="ARBA" id="ARBA00004442"/>
    </source>
</evidence>
<keyword evidence="4" id="KW-0732">Signal</keyword>
<dbReference type="Gene3D" id="2.40.170.20">
    <property type="entry name" value="TonB-dependent receptor, beta-barrel domain"/>
    <property type="match status" value="1"/>
</dbReference>
<dbReference type="GO" id="GO:0009279">
    <property type="term" value="C:cell outer membrane"/>
    <property type="evidence" value="ECO:0007669"/>
    <property type="project" value="UniProtKB-SubCell"/>
</dbReference>
<feature type="chain" id="PRO_5020912572" description="TonB-dependent receptor" evidence="4">
    <location>
        <begin position="21"/>
        <end position="851"/>
    </location>
</feature>
<feature type="signal peptide" evidence="4">
    <location>
        <begin position="1"/>
        <end position="20"/>
    </location>
</feature>
<dbReference type="RefSeq" id="WP_016278670.1">
    <property type="nucleotide sequence ID" value="NZ_CP039393.1"/>
</dbReference>
<keyword evidence="6" id="KW-1185">Reference proteome</keyword>
<dbReference type="AlphaFoldDB" id="A0A4P7VJV0"/>
<accession>A0A4P7VJV0</accession>
<dbReference type="SUPFAM" id="SSF56935">
    <property type="entry name" value="Porins"/>
    <property type="match status" value="1"/>
</dbReference>
<evidence type="ECO:0000313" key="5">
    <source>
        <dbReference type="EMBL" id="QCD35516.1"/>
    </source>
</evidence>
<comment type="subcellular location">
    <subcellularLocation>
        <location evidence="1">Cell outer membrane</location>
    </subcellularLocation>
</comment>